<reference evidence="1 2" key="1">
    <citation type="submission" date="2018-08" db="EMBL/GenBank/DDBJ databases">
        <title>A genome reference for cultivated species of the human gut microbiota.</title>
        <authorList>
            <person name="Zou Y."/>
            <person name="Xue W."/>
            <person name="Luo G."/>
        </authorList>
    </citation>
    <scope>NUCLEOTIDE SEQUENCE [LARGE SCALE GENOMIC DNA]</scope>
    <source>
        <strain evidence="1 2">AF22-3AC</strain>
    </source>
</reference>
<sequence>MTEDEKLIQEVQDQCEYFAKGIINSLCKRAIRKINSWNIHIGTDDYPSSFNFFNILSIEYQSKCYDEISPCLEDAIEGVLDNEYEKLLPQERFFVDYSQCYYDNEFDSESIKRKIYDRFYEILNEHWESKKIANFEEKRNW</sequence>
<name>A0A412IDE7_9BACE</name>
<accession>A0A412IDE7</accession>
<dbReference type="EMBL" id="QRVJ01000019">
    <property type="protein sequence ID" value="RGS34849.1"/>
    <property type="molecule type" value="Genomic_DNA"/>
</dbReference>
<dbReference type="AlphaFoldDB" id="A0A412IDE7"/>
<evidence type="ECO:0000313" key="1">
    <source>
        <dbReference type="EMBL" id="RGS34849.1"/>
    </source>
</evidence>
<gene>
    <name evidence="1" type="ORF">DWX97_18620</name>
</gene>
<evidence type="ECO:0000313" key="2">
    <source>
        <dbReference type="Proteomes" id="UP000283341"/>
    </source>
</evidence>
<proteinExistence type="predicted"/>
<dbReference type="RefSeq" id="WP_005859074.1">
    <property type="nucleotide sequence ID" value="NZ_JADMQL010000013.1"/>
</dbReference>
<dbReference type="Proteomes" id="UP000283341">
    <property type="component" value="Unassembled WGS sequence"/>
</dbReference>
<organism evidence="1 2">
    <name type="scientific">Bacteroides cellulosilyticus</name>
    <dbReference type="NCBI Taxonomy" id="246787"/>
    <lineage>
        <taxon>Bacteria</taxon>
        <taxon>Pseudomonadati</taxon>
        <taxon>Bacteroidota</taxon>
        <taxon>Bacteroidia</taxon>
        <taxon>Bacteroidales</taxon>
        <taxon>Bacteroidaceae</taxon>
        <taxon>Bacteroides</taxon>
    </lineage>
</organism>
<comment type="caution">
    <text evidence="1">The sequence shown here is derived from an EMBL/GenBank/DDBJ whole genome shotgun (WGS) entry which is preliminary data.</text>
</comment>
<dbReference type="GeneID" id="93522128"/>
<protein>
    <submittedName>
        <fullName evidence="1">Uncharacterized protein</fullName>
    </submittedName>
</protein>